<dbReference type="AlphaFoldDB" id="A0A0F9CXB4"/>
<gene>
    <name evidence="1" type="ORF">LCGC14_2557680</name>
</gene>
<evidence type="ECO:0000313" key="1">
    <source>
        <dbReference type="EMBL" id="KKL10256.1"/>
    </source>
</evidence>
<reference evidence="1" key="1">
    <citation type="journal article" date="2015" name="Nature">
        <title>Complex archaea that bridge the gap between prokaryotes and eukaryotes.</title>
        <authorList>
            <person name="Spang A."/>
            <person name="Saw J.H."/>
            <person name="Jorgensen S.L."/>
            <person name="Zaremba-Niedzwiedzka K."/>
            <person name="Martijn J."/>
            <person name="Lind A.E."/>
            <person name="van Eijk R."/>
            <person name="Schleper C."/>
            <person name="Guy L."/>
            <person name="Ettema T.J."/>
        </authorList>
    </citation>
    <scope>NUCLEOTIDE SEQUENCE</scope>
</reference>
<sequence>MKEKEEFTTLMYESITFSVSADRKTIKIYDNFGSVRVKLSSAGMYILCKSIVDLLEKEESAYDLWDQEILIPLGKPK</sequence>
<dbReference type="EMBL" id="LAZR01042135">
    <property type="protein sequence ID" value="KKL10256.1"/>
    <property type="molecule type" value="Genomic_DNA"/>
</dbReference>
<comment type="caution">
    <text evidence="1">The sequence shown here is derived from an EMBL/GenBank/DDBJ whole genome shotgun (WGS) entry which is preliminary data.</text>
</comment>
<organism evidence="1">
    <name type="scientific">marine sediment metagenome</name>
    <dbReference type="NCBI Taxonomy" id="412755"/>
    <lineage>
        <taxon>unclassified sequences</taxon>
        <taxon>metagenomes</taxon>
        <taxon>ecological metagenomes</taxon>
    </lineage>
</organism>
<protein>
    <submittedName>
        <fullName evidence="1">Uncharacterized protein</fullName>
    </submittedName>
</protein>
<name>A0A0F9CXB4_9ZZZZ</name>
<accession>A0A0F9CXB4</accession>
<proteinExistence type="predicted"/>